<feature type="region of interest" description="Disordered" evidence="6">
    <location>
        <begin position="80"/>
        <end position="100"/>
    </location>
</feature>
<dbReference type="InterPro" id="IPR023058">
    <property type="entry name" value="PPIase_PpiC_CS"/>
</dbReference>
<evidence type="ECO:0000256" key="1">
    <source>
        <dbReference type="ARBA" id="ARBA00000971"/>
    </source>
</evidence>
<accession>A0A6G1BT92</accession>
<protein>
    <recommendedName>
        <fullName evidence="2">peptidylprolyl isomerase</fullName>
        <ecNumber evidence="2">5.2.1.8</ecNumber>
    </recommendedName>
</protein>
<organism evidence="9 10">
    <name type="scientific">Oryza meyeriana var. granulata</name>
    <dbReference type="NCBI Taxonomy" id="110450"/>
    <lineage>
        <taxon>Eukaryota</taxon>
        <taxon>Viridiplantae</taxon>
        <taxon>Streptophyta</taxon>
        <taxon>Embryophyta</taxon>
        <taxon>Tracheophyta</taxon>
        <taxon>Spermatophyta</taxon>
        <taxon>Magnoliopsida</taxon>
        <taxon>Liliopsida</taxon>
        <taxon>Poales</taxon>
        <taxon>Poaceae</taxon>
        <taxon>BOP clade</taxon>
        <taxon>Oryzoideae</taxon>
        <taxon>Oryzeae</taxon>
        <taxon>Oryzinae</taxon>
        <taxon>Oryza</taxon>
        <taxon>Oryza meyeriana</taxon>
    </lineage>
</organism>
<comment type="caution">
    <text evidence="9">The sequence shown here is derived from an EMBL/GenBank/DDBJ whole genome shotgun (WGS) entry which is preliminary data.</text>
</comment>
<dbReference type="InterPro" id="IPR000297">
    <property type="entry name" value="PPIase_PpiC"/>
</dbReference>
<evidence type="ECO:0000256" key="3">
    <source>
        <dbReference type="ARBA" id="ARBA00023110"/>
    </source>
</evidence>
<dbReference type="PANTHER" id="PTHR10657">
    <property type="entry name" value="PEPTIDYL-PROLYL CIS-TRANS ISOMERASE"/>
    <property type="match status" value="1"/>
</dbReference>
<dbReference type="InterPro" id="IPR051370">
    <property type="entry name" value="PPIase_Pin1"/>
</dbReference>
<dbReference type="GO" id="GO:0003755">
    <property type="term" value="F:peptidyl-prolyl cis-trans isomerase activity"/>
    <property type="evidence" value="ECO:0007669"/>
    <property type="project" value="UniProtKB-KW"/>
</dbReference>
<evidence type="ECO:0000256" key="4">
    <source>
        <dbReference type="ARBA" id="ARBA00023235"/>
    </source>
</evidence>
<sequence length="746" mass="80218">MATPPASGPAPATRPPQLPQTSAAARSPRRPAPATHEGSRRKASWRDPEGVAISATTRDDAADLARALREKIVAGERKFEDVATEESDCNSAKRGGDLGPFERGKMQKAFEKAVLALKTLPAYRKQQPIGSRNLAPFSNNPATYAHRPPGLLFVLLLLLSLPPPPPPRISRSRFSPTSPPSTPFSSSSPQRHADTATACGGDVSPATMGASSSTGNPSPEAHEQREQETLASASLALPLLRAAFSRSADSLAEALSPPPAAFRSDSPSAVPPPHFHDLLARIGPAIASLYFSDVDSAGDAGWLGFLRGFNRCCARMPASQSLALLLRVYAAACADAGAPCGLQFHPDEDGAGGEGKVVGELAPGEIAVLLCMCWVMAWSGAAPRVSGGQEGDKREPMVLPDVTHLVLSALVLAGAVADDAGVWGWEASGGGKGVTVQEFTSWVLSTAAGLGNCLSRYVQERFRSCTADPAGERSVSTGNTSSCTPDVYLLTRGRAWAISLSLRNTLSEKFLSASVIGMDTEDLLYRSSVHGKGLSRFWSCVEGYKGPVLILLSAYSSSSGQNVDADRRWGIGILTEEGLENKDTFYGSSGFLCSTYPIFRMIPPSGKEKNFIYCHMHPQIRVYGAKPKPAGLGFGGTNGNERIFLDEDFSKLTVRHHAVDKTYQHGFLIPNQGYLHVEASVLDVEVWGLGGEAMRRQQDVYKKREDIFSEQRRKVDLKTFGNWEDSPEKMMMDMISDRNAVRREDR</sequence>
<proteinExistence type="predicted"/>
<feature type="domain" description="TLDc" evidence="8">
    <location>
        <begin position="488"/>
        <end position="690"/>
    </location>
</feature>
<feature type="region of interest" description="Disordered" evidence="6">
    <location>
        <begin position="1"/>
        <end position="59"/>
    </location>
</feature>
<dbReference type="GO" id="GO:0005634">
    <property type="term" value="C:nucleus"/>
    <property type="evidence" value="ECO:0007669"/>
    <property type="project" value="TreeGrafter"/>
</dbReference>
<dbReference type="AlphaFoldDB" id="A0A6G1BT92"/>
<feature type="compositionally biased region" description="Pro residues" evidence="6">
    <location>
        <begin position="1"/>
        <end position="18"/>
    </location>
</feature>
<evidence type="ECO:0000256" key="2">
    <source>
        <dbReference type="ARBA" id="ARBA00013194"/>
    </source>
</evidence>
<gene>
    <name evidence="9" type="ORF">E2562_005079</name>
</gene>
<dbReference type="PANTHER" id="PTHR10657:SF38">
    <property type="entry name" value="PEPTIDYL-PROLYL CIS-TRANS ISOMERASE"/>
    <property type="match status" value="1"/>
</dbReference>
<keyword evidence="4 5" id="KW-0413">Isomerase</keyword>
<dbReference type="SMART" id="SM00584">
    <property type="entry name" value="TLDc"/>
    <property type="match status" value="1"/>
</dbReference>
<feature type="domain" description="PpiC" evidence="7">
    <location>
        <begin position="51"/>
        <end position="119"/>
    </location>
</feature>
<dbReference type="Gene3D" id="3.10.50.40">
    <property type="match status" value="1"/>
</dbReference>
<keyword evidence="3 5" id="KW-0697">Rotamase</keyword>
<evidence type="ECO:0000313" key="9">
    <source>
        <dbReference type="EMBL" id="KAF0890967.1"/>
    </source>
</evidence>
<dbReference type="PROSITE" id="PS50198">
    <property type="entry name" value="PPIC_PPIASE_2"/>
    <property type="match status" value="1"/>
</dbReference>
<dbReference type="Proteomes" id="UP000479710">
    <property type="component" value="Unassembled WGS sequence"/>
</dbReference>
<dbReference type="EC" id="5.2.1.8" evidence="2"/>
<dbReference type="PROSITE" id="PS01096">
    <property type="entry name" value="PPIC_PPIASE_1"/>
    <property type="match status" value="1"/>
</dbReference>
<dbReference type="InterPro" id="IPR006571">
    <property type="entry name" value="TLDc_dom"/>
</dbReference>
<feature type="compositionally biased region" description="Basic and acidic residues" evidence="6">
    <location>
        <begin position="37"/>
        <end position="49"/>
    </location>
</feature>
<dbReference type="PROSITE" id="PS51886">
    <property type="entry name" value="TLDC"/>
    <property type="match status" value="1"/>
</dbReference>
<evidence type="ECO:0000313" key="10">
    <source>
        <dbReference type="Proteomes" id="UP000479710"/>
    </source>
</evidence>
<dbReference type="Pfam" id="PF00639">
    <property type="entry name" value="Rotamase"/>
    <property type="match status" value="1"/>
</dbReference>
<dbReference type="OrthoDB" id="289228at2759"/>
<evidence type="ECO:0000259" key="7">
    <source>
        <dbReference type="PROSITE" id="PS50198"/>
    </source>
</evidence>
<dbReference type="InterPro" id="IPR046357">
    <property type="entry name" value="PPIase_dom_sf"/>
</dbReference>
<dbReference type="EMBL" id="SPHZ02000011">
    <property type="protein sequence ID" value="KAF0890967.1"/>
    <property type="molecule type" value="Genomic_DNA"/>
</dbReference>
<feature type="region of interest" description="Disordered" evidence="6">
    <location>
        <begin position="168"/>
        <end position="229"/>
    </location>
</feature>
<evidence type="ECO:0000256" key="6">
    <source>
        <dbReference type="SAM" id="MobiDB-lite"/>
    </source>
</evidence>
<evidence type="ECO:0000256" key="5">
    <source>
        <dbReference type="PROSITE-ProRule" id="PRU00278"/>
    </source>
</evidence>
<name>A0A6G1BT92_9ORYZ</name>
<evidence type="ECO:0000259" key="8">
    <source>
        <dbReference type="PROSITE" id="PS51886"/>
    </source>
</evidence>
<dbReference type="Pfam" id="PF07534">
    <property type="entry name" value="TLD"/>
    <property type="match status" value="1"/>
</dbReference>
<reference evidence="9 10" key="1">
    <citation type="submission" date="2019-11" db="EMBL/GenBank/DDBJ databases">
        <title>Whole genome sequence of Oryza granulata.</title>
        <authorList>
            <person name="Li W."/>
        </authorList>
    </citation>
    <scope>NUCLEOTIDE SEQUENCE [LARGE SCALE GENOMIC DNA]</scope>
    <source>
        <strain evidence="10">cv. Menghai</strain>
        <tissue evidence="9">Leaf</tissue>
    </source>
</reference>
<dbReference type="GO" id="GO:0005829">
    <property type="term" value="C:cytosol"/>
    <property type="evidence" value="ECO:0007669"/>
    <property type="project" value="TreeGrafter"/>
</dbReference>
<dbReference type="SUPFAM" id="SSF54534">
    <property type="entry name" value="FKBP-like"/>
    <property type="match status" value="1"/>
</dbReference>
<keyword evidence="10" id="KW-1185">Reference proteome</keyword>
<comment type="catalytic activity">
    <reaction evidence="1">
        <text>[protein]-peptidylproline (omega=180) = [protein]-peptidylproline (omega=0)</text>
        <dbReference type="Rhea" id="RHEA:16237"/>
        <dbReference type="Rhea" id="RHEA-COMP:10747"/>
        <dbReference type="Rhea" id="RHEA-COMP:10748"/>
        <dbReference type="ChEBI" id="CHEBI:83833"/>
        <dbReference type="ChEBI" id="CHEBI:83834"/>
        <dbReference type="EC" id="5.2.1.8"/>
    </reaction>
</comment>